<dbReference type="SUPFAM" id="SSF46785">
    <property type="entry name" value="Winged helix' DNA-binding domain"/>
    <property type="match status" value="1"/>
</dbReference>
<evidence type="ECO:0000259" key="4">
    <source>
        <dbReference type="PROSITE" id="PS51118"/>
    </source>
</evidence>
<keyword evidence="6" id="KW-1185">Reference proteome</keyword>
<dbReference type="InterPro" id="IPR036390">
    <property type="entry name" value="WH_DNA-bd_sf"/>
</dbReference>
<accession>A0A1Z3HLA8</accession>
<organism evidence="5 6">
    <name type="scientific">Halomicronema hongdechloris C2206</name>
    <dbReference type="NCBI Taxonomy" id="1641165"/>
    <lineage>
        <taxon>Bacteria</taxon>
        <taxon>Bacillati</taxon>
        <taxon>Cyanobacteriota</taxon>
        <taxon>Cyanophyceae</taxon>
        <taxon>Nodosilineales</taxon>
        <taxon>Nodosilineaceae</taxon>
        <taxon>Halomicronema</taxon>
    </lineage>
</organism>
<evidence type="ECO:0000256" key="3">
    <source>
        <dbReference type="ARBA" id="ARBA00023163"/>
    </source>
</evidence>
<dbReference type="InterPro" id="IPR011991">
    <property type="entry name" value="ArsR-like_HTH"/>
</dbReference>
<evidence type="ECO:0000256" key="1">
    <source>
        <dbReference type="ARBA" id="ARBA00023015"/>
    </source>
</evidence>
<keyword evidence="3" id="KW-0804">Transcription</keyword>
<dbReference type="Proteomes" id="UP000191901">
    <property type="component" value="Chromosome"/>
</dbReference>
<dbReference type="InterPro" id="IPR001845">
    <property type="entry name" value="HTH_ArsR_DNA-bd_dom"/>
</dbReference>
<evidence type="ECO:0000313" key="5">
    <source>
        <dbReference type="EMBL" id="ASC71109.1"/>
    </source>
</evidence>
<dbReference type="SUPFAM" id="SSF55718">
    <property type="entry name" value="SCP-like"/>
    <property type="match status" value="1"/>
</dbReference>
<dbReference type="InterPro" id="IPR002577">
    <property type="entry name" value="HTH_HxlR"/>
</dbReference>
<protein>
    <submittedName>
        <fullName evidence="5">HTH-type transcriptional regulator YodB</fullName>
    </submittedName>
</protein>
<keyword evidence="2" id="KW-0238">DNA-binding</keyword>
<proteinExistence type="predicted"/>
<dbReference type="Pfam" id="PF01638">
    <property type="entry name" value="HxlR"/>
    <property type="match status" value="1"/>
</dbReference>
<dbReference type="PROSITE" id="PS51118">
    <property type="entry name" value="HTH_HXLR"/>
    <property type="match status" value="1"/>
</dbReference>
<dbReference type="CDD" id="cd00090">
    <property type="entry name" value="HTH_ARSR"/>
    <property type="match status" value="1"/>
</dbReference>
<evidence type="ECO:0000256" key="2">
    <source>
        <dbReference type="ARBA" id="ARBA00023125"/>
    </source>
</evidence>
<dbReference type="PANTHER" id="PTHR33204">
    <property type="entry name" value="TRANSCRIPTIONAL REGULATOR, MARR FAMILY"/>
    <property type="match status" value="1"/>
</dbReference>
<dbReference type="GO" id="GO:0003700">
    <property type="term" value="F:DNA-binding transcription factor activity"/>
    <property type="evidence" value="ECO:0007669"/>
    <property type="project" value="InterPro"/>
</dbReference>
<dbReference type="AlphaFoldDB" id="A0A1Z3HLA8"/>
<dbReference type="EMBL" id="CP021983">
    <property type="protein sequence ID" value="ASC71109.1"/>
    <property type="molecule type" value="Genomic_DNA"/>
</dbReference>
<keyword evidence="1" id="KW-0805">Transcription regulation</keyword>
<feature type="domain" description="HTH hxlR-type" evidence="4">
    <location>
        <begin position="26"/>
        <end position="123"/>
    </location>
</feature>
<evidence type="ECO:0000313" key="6">
    <source>
        <dbReference type="Proteomes" id="UP000191901"/>
    </source>
</evidence>
<sequence length="259" mass="29052">MIQDHNLNLLLPIAIIAMGKGYGQYCPIARAAEVICERWTPLILRELMSGSCYFNEISYGVPLMSRALLIKRLKELETAGVITRQQKVTGQGSRYSLTPAGEALRPLIEQMGVWATYWTHDRLSPNQLDDQLLMWAMRRGLNLAAMPPTKVVLQFDLHGLPEGKRKQRSYWIVAEQGRVDVCLKDPGFEVDVLIVADLGVFTHVILGYHDLDQALKQGTIAFAGADDYVRQVPTWLYLHGERRHLSGLAPTVPGKMTKG</sequence>
<dbReference type="PANTHER" id="PTHR33204:SF18">
    <property type="entry name" value="TRANSCRIPTIONAL REGULATORY PROTEIN"/>
    <property type="match status" value="1"/>
</dbReference>
<gene>
    <name evidence="5" type="primary">yodB</name>
    <name evidence="5" type="ORF">XM38_020590</name>
</gene>
<dbReference type="KEGG" id="hhg:XM38_020590"/>
<reference evidence="5 6" key="1">
    <citation type="journal article" date="2016" name="Biochim. Biophys. Acta">
        <title>Characterization of red-shifted phycobilisomes isolated from the chlorophyll f-containing cyanobacterium Halomicronema hongdechloris.</title>
        <authorList>
            <person name="Li Y."/>
            <person name="Lin Y."/>
            <person name="Garvey C.J."/>
            <person name="Birch D."/>
            <person name="Corkery R.W."/>
            <person name="Loughlin P.C."/>
            <person name="Scheer H."/>
            <person name="Willows R.D."/>
            <person name="Chen M."/>
        </authorList>
    </citation>
    <scope>NUCLEOTIDE SEQUENCE [LARGE SCALE GENOMIC DNA]</scope>
    <source>
        <strain evidence="5 6">C2206</strain>
    </source>
</reference>
<dbReference type="Gene3D" id="1.10.10.10">
    <property type="entry name" value="Winged helix-like DNA-binding domain superfamily/Winged helix DNA-binding domain"/>
    <property type="match status" value="1"/>
</dbReference>
<name>A0A1Z3HLA8_9CYAN</name>
<dbReference type="InterPro" id="IPR036388">
    <property type="entry name" value="WH-like_DNA-bd_sf"/>
</dbReference>
<dbReference type="SMART" id="SM00418">
    <property type="entry name" value="HTH_ARSR"/>
    <property type="match status" value="1"/>
</dbReference>
<dbReference type="GO" id="GO:0003677">
    <property type="term" value="F:DNA binding"/>
    <property type="evidence" value="ECO:0007669"/>
    <property type="project" value="UniProtKB-KW"/>
</dbReference>
<dbReference type="InterPro" id="IPR036527">
    <property type="entry name" value="SCP2_sterol-bd_dom_sf"/>
</dbReference>